<evidence type="ECO:0000256" key="2">
    <source>
        <dbReference type="ARBA" id="ARBA00004141"/>
    </source>
</evidence>
<dbReference type="GO" id="GO:0046872">
    <property type="term" value="F:metal ion binding"/>
    <property type="evidence" value="ECO:0007669"/>
    <property type="project" value="UniProtKB-KW"/>
</dbReference>
<keyword evidence="4 13" id="KW-0645">Protease</keyword>
<dbReference type="CDD" id="cd06163">
    <property type="entry name" value="S2P-M50_PDZ_RseP-like"/>
    <property type="match status" value="1"/>
</dbReference>
<evidence type="ECO:0000259" key="12">
    <source>
        <dbReference type="PROSITE" id="PS50106"/>
    </source>
</evidence>
<dbReference type="NCBIfam" id="TIGR00054">
    <property type="entry name" value="RIP metalloprotease RseP"/>
    <property type="match status" value="1"/>
</dbReference>
<evidence type="ECO:0000313" key="13">
    <source>
        <dbReference type="EMBL" id="RQD75818.1"/>
    </source>
</evidence>
<reference evidence="13 14" key="1">
    <citation type="submission" date="2018-08" db="EMBL/GenBank/DDBJ databases">
        <title>The metabolism and importance of syntrophic acetate oxidation coupled to methane or sulfide production in haloalkaline environments.</title>
        <authorList>
            <person name="Timmers P.H.A."/>
            <person name="Vavourakis C.D."/>
            <person name="Sorokin D.Y."/>
            <person name="Sinninghe Damste J.S."/>
            <person name="Muyzer G."/>
            <person name="Stams A.J.M."/>
            <person name="Plugge C.M."/>
        </authorList>
    </citation>
    <scope>NUCLEOTIDE SEQUENCE [LARGE SCALE GENOMIC DNA]</scope>
    <source>
        <strain evidence="13">MSAO_Bac1</strain>
    </source>
</reference>
<keyword evidence="6 11" id="KW-0378">Hydrolase</keyword>
<protein>
    <recommendedName>
        <fullName evidence="11">Zinc metalloprotease</fullName>
        <ecNumber evidence="11">3.4.24.-</ecNumber>
    </recommendedName>
</protein>
<organism evidence="13 14">
    <name type="scientific">Candidatus Syntrophonatronum acetioxidans</name>
    <dbReference type="NCBI Taxonomy" id="1795816"/>
    <lineage>
        <taxon>Bacteria</taxon>
        <taxon>Bacillati</taxon>
        <taxon>Bacillota</taxon>
        <taxon>Clostridia</taxon>
        <taxon>Eubacteriales</taxon>
        <taxon>Syntrophomonadaceae</taxon>
        <taxon>Candidatus Syntrophonatronum</taxon>
    </lineage>
</organism>
<gene>
    <name evidence="13" type="primary">rseP</name>
    <name evidence="13" type="ORF">D5R97_05435</name>
</gene>
<dbReference type="Proteomes" id="UP000285138">
    <property type="component" value="Unassembled WGS sequence"/>
</dbReference>
<sequence length="341" mass="37460">MLTTLIASIIIFGLLIFFHEFGHFIVAKKAGIDVLEFAIGFGPKILSTERDGTIYSLRAFPLGGFCRLKGENPEEAKEEGSFQGKPLLHRFSVIAAGPIMNFVLAILLFFIIYFFIFGVPVTGSTQVGEVIPGDRADEAGLRSGDIILAIDNRNMGDWEEVVETINAHPEEEIVLTIERNGEVKDISVAPRKEPQTDRGLMGIASQTKRFSFFNSLVLSISSTWWFIQFIVVSIVQIVTGQTAPDVAGPIGIVQMVGEIAETGIYNLLTLAAILSIHLGLLNLLPIPALDGSRLMFFLVEGIRGKPVDPDKEGFIHFIGFALLILLAIFIAFRDLTRLNIL</sequence>
<dbReference type="EMBL" id="QZAA01000141">
    <property type="protein sequence ID" value="RQD75818.1"/>
    <property type="molecule type" value="Genomic_DNA"/>
</dbReference>
<dbReference type="InterPro" id="IPR036034">
    <property type="entry name" value="PDZ_sf"/>
</dbReference>
<proteinExistence type="inferred from homology"/>
<evidence type="ECO:0000256" key="5">
    <source>
        <dbReference type="ARBA" id="ARBA00022692"/>
    </source>
</evidence>
<dbReference type="Pfam" id="PF17820">
    <property type="entry name" value="PDZ_6"/>
    <property type="match status" value="1"/>
</dbReference>
<feature type="domain" description="PDZ" evidence="12">
    <location>
        <begin position="117"/>
        <end position="192"/>
    </location>
</feature>
<comment type="caution">
    <text evidence="13">The sequence shown here is derived from an EMBL/GenBank/DDBJ whole genome shotgun (WGS) entry which is preliminary data.</text>
</comment>
<keyword evidence="8 11" id="KW-1133">Transmembrane helix</keyword>
<evidence type="ECO:0000256" key="10">
    <source>
        <dbReference type="ARBA" id="ARBA00023136"/>
    </source>
</evidence>
<dbReference type="PANTHER" id="PTHR42837:SF2">
    <property type="entry name" value="MEMBRANE METALLOPROTEASE ARASP2, CHLOROPLASTIC-RELATED"/>
    <property type="match status" value="1"/>
</dbReference>
<dbReference type="SUPFAM" id="SSF50156">
    <property type="entry name" value="PDZ domain-like"/>
    <property type="match status" value="1"/>
</dbReference>
<feature type="transmembrane region" description="Helical" evidence="11">
    <location>
        <begin position="313"/>
        <end position="332"/>
    </location>
</feature>
<feature type="transmembrane region" description="Helical" evidence="11">
    <location>
        <begin position="264"/>
        <end position="286"/>
    </location>
</feature>
<evidence type="ECO:0000256" key="3">
    <source>
        <dbReference type="ARBA" id="ARBA00007931"/>
    </source>
</evidence>
<dbReference type="InterPro" id="IPR041489">
    <property type="entry name" value="PDZ_6"/>
</dbReference>
<feature type="transmembrane region" description="Helical" evidence="11">
    <location>
        <begin position="91"/>
        <end position="116"/>
    </location>
</feature>
<evidence type="ECO:0000256" key="8">
    <source>
        <dbReference type="ARBA" id="ARBA00022989"/>
    </source>
</evidence>
<evidence type="ECO:0000256" key="9">
    <source>
        <dbReference type="ARBA" id="ARBA00023049"/>
    </source>
</evidence>
<keyword evidence="7 11" id="KW-0862">Zinc</keyword>
<dbReference type="Pfam" id="PF02163">
    <property type="entry name" value="Peptidase_M50"/>
    <property type="match status" value="1"/>
</dbReference>
<keyword evidence="5 11" id="KW-0812">Transmembrane</keyword>
<feature type="transmembrane region" description="Helical" evidence="11">
    <location>
        <begin position="6"/>
        <end position="26"/>
    </location>
</feature>
<evidence type="ECO:0000256" key="7">
    <source>
        <dbReference type="ARBA" id="ARBA00022833"/>
    </source>
</evidence>
<evidence type="ECO:0000256" key="11">
    <source>
        <dbReference type="RuleBase" id="RU362031"/>
    </source>
</evidence>
<dbReference type="GO" id="GO:0004222">
    <property type="term" value="F:metalloendopeptidase activity"/>
    <property type="evidence" value="ECO:0007669"/>
    <property type="project" value="InterPro"/>
</dbReference>
<evidence type="ECO:0000256" key="4">
    <source>
        <dbReference type="ARBA" id="ARBA00022670"/>
    </source>
</evidence>
<dbReference type="SMART" id="SM00228">
    <property type="entry name" value="PDZ"/>
    <property type="match status" value="1"/>
</dbReference>
<comment type="similarity">
    <text evidence="3 11">Belongs to the peptidase M50B family.</text>
</comment>
<comment type="cofactor">
    <cofactor evidence="1 11">
        <name>Zn(2+)</name>
        <dbReference type="ChEBI" id="CHEBI:29105"/>
    </cofactor>
</comment>
<dbReference type="CDD" id="cd23081">
    <property type="entry name" value="cpPDZ_EcRseP-like"/>
    <property type="match status" value="1"/>
</dbReference>
<dbReference type="GO" id="GO:0016020">
    <property type="term" value="C:membrane"/>
    <property type="evidence" value="ECO:0007669"/>
    <property type="project" value="UniProtKB-SubCell"/>
</dbReference>
<dbReference type="InterPro" id="IPR004387">
    <property type="entry name" value="Pept_M50_Zn"/>
</dbReference>
<evidence type="ECO:0000256" key="6">
    <source>
        <dbReference type="ARBA" id="ARBA00022801"/>
    </source>
</evidence>
<keyword evidence="10 11" id="KW-0472">Membrane</keyword>
<evidence type="ECO:0000313" key="14">
    <source>
        <dbReference type="Proteomes" id="UP000285138"/>
    </source>
</evidence>
<dbReference type="AlphaFoldDB" id="A0A424YEC1"/>
<feature type="transmembrane region" description="Helical" evidence="11">
    <location>
        <begin position="223"/>
        <end position="243"/>
    </location>
</feature>
<dbReference type="PANTHER" id="PTHR42837">
    <property type="entry name" value="REGULATOR OF SIGMA-E PROTEASE RSEP"/>
    <property type="match status" value="1"/>
</dbReference>
<keyword evidence="11" id="KW-0479">Metal-binding</keyword>
<comment type="subcellular location">
    <subcellularLocation>
        <location evidence="2">Membrane</location>
        <topology evidence="2">Multi-pass membrane protein</topology>
    </subcellularLocation>
</comment>
<accession>A0A424YEC1</accession>
<dbReference type="EC" id="3.4.24.-" evidence="11"/>
<keyword evidence="9 11" id="KW-0482">Metalloprotease</keyword>
<dbReference type="InterPro" id="IPR001478">
    <property type="entry name" value="PDZ"/>
</dbReference>
<dbReference type="Gene3D" id="2.30.42.10">
    <property type="match status" value="1"/>
</dbReference>
<dbReference type="InterPro" id="IPR008915">
    <property type="entry name" value="Peptidase_M50"/>
</dbReference>
<name>A0A424YEC1_9FIRM</name>
<dbReference type="GO" id="GO:0006508">
    <property type="term" value="P:proteolysis"/>
    <property type="evidence" value="ECO:0007669"/>
    <property type="project" value="UniProtKB-KW"/>
</dbReference>
<dbReference type="PROSITE" id="PS50106">
    <property type="entry name" value="PDZ"/>
    <property type="match status" value="1"/>
</dbReference>
<evidence type="ECO:0000256" key="1">
    <source>
        <dbReference type="ARBA" id="ARBA00001947"/>
    </source>
</evidence>